<feature type="transmembrane region" description="Helical" evidence="6">
    <location>
        <begin position="205"/>
        <end position="225"/>
    </location>
</feature>
<dbReference type="Proteomes" id="UP000242877">
    <property type="component" value="Unassembled WGS sequence"/>
</dbReference>
<feature type="compositionally biased region" description="Polar residues" evidence="5">
    <location>
        <begin position="34"/>
        <end position="48"/>
    </location>
</feature>
<sequence>MSIHQDQQPQKEATDESTAFETAHCQEEDEKQHGASQRNSMEITSVEPSATPPALSDREILEIPRVENVVLEEQYPVTNLRYGIVAWDGQDDPSNPRNFSSGRKAALMALMGCISIVVSLSSSMIAPAMADIRDEFNEHDQVLSDLAASIILVGKGIGPLILAPLSEIYGRRVILDLSNWVFVAFQIGCALAPNMATLIVCRLCAGFGGAGCLALAPGLVADLYAAPSRGLGTTVMGLGGIAGPVLGPVLGGIIGQRLGWRWMFWILLMLAGLFTMALMVLNLETNARVLIKTKIEKLEKDLLRDDLRNGYDLNRPASKRSLLWTGLRVPFYLLRKSLIVGLLAVYTALIFGLLFLFFLTIPSVFENDYGFSEQGTGLANLGICIGSFVTIFAHAIISDKWLRRLTHRNHGVATPEMRLPLLSIYSCLLPVSFFWYGWSVDKRASCALAIISTIPLAISTTGMFMAIVTYVIDCHPEHAASATAAITFARSMAGAVLPLVGPILYQNLGLGWGNTLLGVIALLFVPIPIILSRYGPAIRGRFEG</sequence>
<dbReference type="GO" id="GO:0140115">
    <property type="term" value="P:export across plasma membrane"/>
    <property type="evidence" value="ECO:0007669"/>
    <property type="project" value="UniProtKB-ARBA"/>
</dbReference>
<keyword evidence="2 6" id="KW-0812">Transmembrane</keyword>
<dbReference type="PROSITE" id="PS00216">
    <property type="entry name" value="SUGAR_TRANSPORT_1"/>
    <property type="match status" value="1"/>
</dbReference>
<protein>
    <submittedName>
        <fullName evidence="8">Major facilitator superfamily domain, general substrate transporter</fullName>
    </submittedName>
</protein>
<evidence type="ECO:0000313" key="9">
    <source>
        <dbReference type="Proteomes" id="UP000242877"/>
    </source>
</evidence>
<organism evidence="8 9">
    <name type="scientific">Ascosphaera apis ARSEF 7405</name>
    <dbReference type="NCBI Taxonomy" id="392613"/>
    <lineage>
        <taxon>Eukaryota</taxon>
        <taxon>Fungi</taxon>
        <taxon>Dikarya</taxon>
        <taxon>Ascomycota</taxon>
        <taxon>Pezizomycotina</taxon>
        <taxon>Eurotiomycetes</taxon>
        <taxon>Eurotiomycetidae</taxon>
        <taxon>Onygenales</taxon>
        <taxon>Ascosphaeraceae</taxon>
        <taxon>Ascosphaera</taxon>
    </lineage>
</organism>
<feature type="region of interest" description="Disordered" evidence="5">
    <location>
        <begin position="1"/>
        <end position="56"/>
    </location>
</feature>
<dbReference type="FunFam" id="1.20.1250.20:FF:000011">
    <property type="entry name" value="MFS multidrug transporter, putative"/>
    <property type="match status" value="1"/>
</dbReference>
<keyword evidence="9" id="KW-1185">Reference proteome</keyword>
<dbReference type="SUPFAM" id="SSF103473">
    <property type="entry name" value="MFS general substrate transporter"/>
    <property type="match status" value="1"/>
</dbReference>
<gene>
    <name evidence="8" type="ORF">AAP_05678</name>
</gene>
<dbReference type="InterPro" id="IPR020846">
    <property type="entry name" value="MFS_dom"/>
</dbReference>
<reference evidence="8 9" key="1">
    <citation type="journal article" date="2016" name="Genome Biol. Evol.">
        <title>Divergent and convergent evolution of fungal pathogenicity.</title>
        <authorList>
            <person name="Shang Y."/>
            <person name="Xiao G."/>
            <person name="Zheng P."/>
            <person name="Cen K."/>
            <person name="Zhan S."/>
            <person name="Wang C."/>
        </authorList>
    </citation>
    <scope>NUCLEOTIDE SEQUENCE [LARGE SCALE GENOMIC DNA]</scope>
    <source>
        <strain evidence="8 9">ARSEF 7405</strain>
    </source>
</reference>
<dbReference type="GO" id="GO:0042908">
    <property type="term" value="P:xenobiotic transport"/>
    <property type="evidence" value="ECO:0007669"/>
    <property type="project" value="UniProtKB-ARBA"/>
</dbReference>
<evidence type="ECO:0000256" key="1">
    <source>
        <dbReference type="ARBA" id="ARBA00004141"/>
    </source>
</evidence>
<feature type="transmembrane region" description="Helical" evidence="6">
    <location>
        <begin position="262"/>
        <end position="283"/>
    </location>
</feature>
<feature type="transmembrane region" description="Helical" evidence="6">
    <location>
        <begin position="450"/>
        <end position="472"/>
    </location>
</feature>
<evidence type="ECO:0000259" key="7">
    <source>
        <dbReference type="PROSITE" id="PS50850"/>
    </source>
</evidence>
<feature type="compositionally biased region" description="Basic and acidic residues" evidence="5">
    <location>
        <begin position="24"/>
        <end position="33"/>
    </location>
</feature>
<feature type="domain" description="Major facilitator superfamily (MFS) profile" evidence="7">
    <location>
        <begin position="107"/>
        <end position="539"/>
    </location>
</feature>
<keyword evidence="3 6" id="KW-1133">Transmembrane helix</keyword>
<evidence type="ECO:0000256" key="2">
    <source>
        <dbReference type="ARBA" id="ARBA00022692"/>
    </source>
</evidence>
<comment type="subcellular location">
    <subcellularLocation>
        <location evidence="1">Membrane</location>
        <topology evidence="1">Multi-pass membrane protein</topology>
    </subcellularLocation>
</comment>
<dbReference type="CDD" id="cd17323">
    <property type="entry name" value="MFS_Tpo1_MDR_like"/>
    <property type="match status" value="1"/>
</dbReference>
<dbReference type="GO" id="GO:0016020">
    <property type="term" value="C:membrane"/>
    <property type="evidence" value="ECO:0007669"/>
    <property type="project" value="UniProtKB-SubCell"/>
</dbReference>
<feature type="compositionally biased region" description="Polar residues" evidence="5">
    <location>
        <begin position="1"/>
        <end position="20"/>
    </location>
</feature>
<evidence type="ECO:0000256" key="4">
    <source>
        <dbReference type="ARBA" id="ARBA00023136"/>
    </source>
</evidence>
<accession>A0A167VF90</accession>
<name>A0A167VF90_9EURO</name>
<dbReference type="PROSITE" id="PS50850">
    <property type="entry name" value="MFS"/>
    <property type="match status" value="1"/>
</dbReference>
<feature type="transmembrane region" description="Helical" evidence="6">
    <location>
        <begin position="511"/>
        <end position="531"/>
    </location>
</feature>
<dbReference type="InterPro" id="IPR036259">
    <property type="entry name" value="MFS_trans_sf"/>
</dbReference>
<feature type="transmembrane region" description="Helical" evidence="6">
    <location>
        <begin position="146"/>
        <end position="165"/>
    </location>
</feature>
<feature type="transmembrane region" description="Helical" evidence="6">
    <location>
        <begin position="237"/>
        <end position="256"/>
    </location>
</feature>
<dbReference type="AlphaFoldDB" id="A0A167VF90"/>
<evidence type="ECO:0000313" key="8">
    <source>
        <dbReference type="EMBL" id="KZZ87445.1"/>
    </source>
</evidence>
<evidence type="ECO:0000256" key="3">
    <source>
        <dbReference type="ARBA" id="ARBA00022989"/>
    </source>
</evidence>
<feature type="transmembrane region" description="Helical" evidence="6">
    <location>
        <begin position="105"/>
        <end position="126"/>
    </location>
</feature>
<feature type="transmembrane region" description="Helical" evidence="6">
    <location>
        <begin position="338"/>
        <end position="365"/>
    </location>
</feature>
<feature type="transmembrane region" description="Helical" evidence="6">
    <location>
        <begin position="484"/>
        <end position="505"/>
    </location>
</feature>
<feature type="transmembrane region" description="Helical" evidence="6">
    <location>
        <begin position="177"/>
        <end position="199"/>
    </location>
</feature>
<keyword evidence="4 6" id="KW-0472">Membrane</keyword>
<dbReference type="PANTHER" id="PTHR23502:SF33">
    <property type="entry name" value="MAJOR FACILITATOR SUPERFAMILY (MFS) PROFILE DOMAIN-CONTAINING PROTEIN-RELATED"/>
    <property type="match status" value="1"/>
</dbReference>
<dbReference type="PANTHER" id="PTHR23502">
    <property type="entry name" value="MAJOR FACILITATOR SUPERFAMILY"/>
    <property type="match status" value="1"/>
</dbReference>
<dbReference type="InterPro" id="IPR005829">
    <property type="entry name" value="Sugar_transporter_CS"/>
</dbReference>
<evidence type="ECO:0000256" key="5">
    <source>
        <dbReference type="SAM" id="MobiDB-lite"/>
    </source>
</evidence>
<dbReference type="OrthoDB" id="6770063at2759"/>
<evidence type="ECO:0000256" key="6">
    <source>
        <dbReference type="SAM" id="Phobius"/>
    </source>
</evidence>
<feature type="transmembrane region" description="Helical" evidence="6">
    <location>
        <begin position="377"/>
        <end position="398"/>
    </location>
</feature>
<dbReference type="EMBL" id="AZGZ01000034">
    <property type="protein sequence ID" value="KZZ87445.1"/>
    <property type="molecule type" value="Genomic_DNA"/>
</dbReference>
<proteinExistence type="predicted"/>
<feature type="transmembrane region" description="Helical" evidence="6">
    <location>
        <begin position="419"/>
        <end position="438"/>
    </location>
</feature>
<dbReference type="GO" id="GO:0022857">
    <property type="term" value="F:transmembrane transporter activity"/>
    <property type="evidence" value="ECO:0007669"/>
    <property type="project" value="InterPro"/>
</dbReference>
<dbReference type="VEuPathDB" id="FungiDB:AAP_05678"/>
<comment type="caution">
    <text evidence="8">The sequence shown here is derived from an EMBL/GenBank/DDBJ whole genome shotgun (WGS) entry which is preliminary data.</text>
</comment>
<dbReference type="Gene3D" id="1.20.1250.20">
    <property type="entry name" value="MFS general substrate transporter like domains"/>
    <property type="match status" value="1"/>
</dbReference>
<dbReference type="InterPro" id="IPR011701">
    <property type="entry name" value="MFS"/>
</dbReference>
<dbReference type="Pfam" id="PF07690">
    <property type="entry name" value="MFS_1"/>
    <property type="match status" value="1"/>
</dbReference>